<dbReference type="AlphaFoldDB" id="A0A927CBX9"/>
<keyword evidence="2" id="KW-1185">Reference proteome</keyword>
<protein>
    <submittedName>
        <fullName evidence="1">Uncharacterized protein</fullName>
    </submittedName>
</protein>
<sequence>MESDTLSGGSSAHIYVYNTAPLSGPVLFRSPCLGAGNPVYKDGAVSPGLLQVIDYSVEGHAPLTAVTFASAAVAARSAVSQTFTVEGVEYGW</sequence>
<accession>A0A927CBX9</accession>
<evidence type="ECO:0000313" key="2">
    <source>
        <dbReference type="Proteomes" id="UP000639396"/>
    </source>
</evidence>
<reference evidence="1" key="1">
    <citation type="submission" date="2020-09" db="EMBL/GenBank/DDBJ databases">
        <title>A novel bacterium of genus Paenibacillus, isolated from South China Sea.</title>
        <authorList>
            <person name="Huang H."/>
            <person name="Mo K."/>
            <person name="Hu Y."/>
        </authorList>
    </citation>
    <scope>NUCLEOTIDE SEQUENCE</scope>
    <source>
        <strain evidence="1">IB182363</strain>
    </source>
</reference>
<dbReference type="EMBL" id="JACXJA010000022">
    <property type="protein sequence ID" value="MBD2863843.1"/>
    <property type="molecule type" value="Genomic_DNA"/>
</dbReference>
<dbReference type="Proteomes" id="UP000639396">
    <property type="component" value="Unassembled WGS sequence"/>
</dbReference>
<evidence type="ECO:0000313" key="1">
    <source>
        <dbReference type="EMBL" id="MBD2863843.1"/>
    </source>
</evidence>
<proteinExistence type="predicted"/>
<comment type="caution">
    <text evidence="1">The sequence shown here is derived from an EMBL/GenBank/DDBJ whole genome shotgun (WGS) entry which is preliminary data.</text>
</comment>
<name>A0A927CBX9_9BACL</name>
<organism evidence="1 2">
    <name type="scientific">Paenibacillus oceani</name>
    <dbReference type="NCBI Taxonomy" id="2772510"/>
    <lineage>
        <taxon>Bacteria</taxon>
        <taxon>Bacillati</taxon>
        <taxon>Bacillota</taxon>
        <taxon>Bacilli</taxon>
        <taxon>Bacillales</taxon>
        <taxon>Paenibacillaceae</taxon>
        <taxon>Paenibacillus</taxon>
    </lineage>
</organism>
<gene>
    <name evidence="1" type="ORF">IDH45_17785</name>
</gene>
<dbReference type="RefSeq" id="WP_190929464.1">
    <property type="nucleotide sequence ID" value="NZ_JACXJA010000022.1"/>
</dbReference>